<dbReference type="InterPro" id="IPR025164">
    <property type="entry name" value="Toastrack_DUF4097"/>
</dbReference>
<dbReference type="RefSeq" id="WP_137636303.1">
    <property type="nucleotide sequence ID" value="NZ_BJDL01000040.1"/>
</dbReference>
<name>A0ABW4BYI4_9LACO</name>
<reference evidence="3" key="1">
    <citation type="journal article" date="2019" name="Int. J. Syst. Evol. Microbiol.">
        <title>The Global Catalogue of Microorganisms (GCM) 10K type strain sequencing project: providing services to taxonomists for standard genome sequencing and annotation.</title>
        <authorList>
            <consortium name="The Broad Institute Genomics Platform"/>
            <consortium name="The Broad Institute Genome Sequencing Center for Infectious Disease"/>
            <person name="Wu L."/>
            <person name="Ma J."/>
        </authorList>
    </citation>
    <scope>NUCLEOTIDE SEQUENCE [LARGE SCALE GENOMIC DNA]</scope>
    <source>
        <strain evidence="3">CCM 8931</strain>
    </source>
</reference>
<evidence type="ECO:0000313" key="2">
    <source>
        <dbReference type="EMBL" id="MFD1420298.1"/>
    </source>
</evidence>
<protein>
    <submittedName>
        <fullName evidence="2">DUF4097 family beta strand repeat-containing protein</fullName>
    </submittedName>
</protein>
<organism evidence="2 3">
    <name type="scientific">Lactiplantibacillus songbeiensis</name>
    <dbReference type="NCBI Taxonomy" id="2559920"/>
    <lineage>
        <taxon>Bacteria</taxon>
        <taxon>Bacillati</taxon>
        <taxon>Bacillota</taxon>
        <taxon>Bacilli</taxon>
        <taxon>Lactobacillales</taxon>
        <taxon>Lactobacillaceae</taxon>
        <taxon>Lactiplantibacillus</taxon>
    </lineage>
</organism>
<comment type="caution">
    <text evidence="2">The sequence shown here is derived from an EMBL/GenBank/DDBJ whole genome shotgun (WGS) entry which is preliminary data.</text>
</comment>
<accession>A0ABW4BYI4</accession>
<dbReference type="EMBL" id="JBHTOJ010000011">
    <property type="protein sequence ID" value="MFD1420298.1"/>
    <property type="molecule type" value="Genomic_DNA"/>
</dbReference>
<gene>
    <name evidence="2" type="ORF">ACFQ5L_04945</name>
</gene>
<dbReference type="Proteomes" id="UP001597188">
    <property type="component" value="Unassembled WGS sequence"/>
</dbReference>
<evidence type="ECO:0000313" key="3">
    <source>
        <dbReference type="Proteomes" id="UP001597188"/>
    </source>
</evidence>
<proteinExistence type="predicted"/>
<feature type="domain" description="DUF4097" evidence="1">
    <location>
        <begin position="55"/>
        <end position="324"/>
    </location>
</feature>
<evidence type="ECO:0000259" key="1">
    <source>
        <dbReference type="Pfam" id="PF13349"/>
    </source>
</evidence>
<dbReference type="Pfam" id="PF13349">
    <property type="entry name" value="DUF4097"/>
    <property type="match status" value="1"/>
</dbReference>
<keyword evidence="3" id="KW-1185">Reference proteome</keyword>
<sequence length="328" mass="35688">MKKTVKLGVIFLILGLILAIFGIANNGIQSVYWDKGFHVMQQYHKTYHPNKIKSLTLGADADVVVVRGNTASIKVITAGVRPTVTNTNGHMTINSPQAPEMVGFMLSDNTNRIEITVPNRTTLTRIKTTSARTDLQLRNLNVQQLQLTRTGHASLDQVTTTKPLVLSADDVQLNQVTAPQLKLSTSAANVNVAHSQFAKGPSTIDTSDGNITLSHSTFKQAKLKTTTGNLNVHHNQFKQAKIATTDGNITLDNNQLTKLLTATTSDGNLHVQTTRQTGIRASTSDGTLNVFNQKRSGGDQQQMTYRPKATVQYQLKTEDGNITVSASK</sequence>